<reference evidence="7" key="1">
    <citation type="submission" date="2025-08" db="UniProtKB">
        <authorList>
            <consortium name="RefSeq"/>
        </authorList>
    </citation>
    <scope>IDENTIFICATION</scope>
    <source>
        <tissue evidence="7">Whole organism</tissue>
    </source>
</reference>
<dbReference type="SMART" id="SM00563">
    <property type="entry name" value="PlsC"/>
    <property type="match status" value="1"/>
</dbReference>
<keyword evidence="3" id="KW-0012">Acyltransferase</keyword>
<dbReference type="RefSeq" id="XP_052133493.1">
    <property type="nucleotide sequence ID" value="XM_052277533.1"/>
</dbReference>
<dbReference type="SUPFAM" id="SSF69593">
    <property type="entry name" value="Glycerol-3-phosphate (1)-acyltransferase"/>
    <property type="match status" value="1"/>
</dbReference>
<dbReference type="PANTHER" id="PTHR10983:SF73">
    <property type="entry name" value="1-ACYL-SN-GLYCEROL-3-PHOSPHATE ACYLTRANSFERASE EPSILON"/>
    <property type="match status" value="1"/>
</dbReference>
<keyword evidence="4" id="KW-0812">Transmembrane</keyword>
<proteinExistence type="inferred from homology"/>
<dbReference type="OrthoDB" id="189226at2759"/>
<dbReference type="InterPro" id="IPR032098">
    <property type="entry name" value="Acyltransf_C"/>
</dbReference>
<dbReference type="GeneID" id="113203965"/>
<keyword evidence="6" id="KW-1185">Reference proteome</keyword>
<dbReference type="Pfam" id="PF01553">
    <property type="entry name" value="Acyltransferase"/>
    <property type="match status" value="1"/>
</dbReference>
<feature type="transmembrane region" description="Helical" evidence="4">
    <location>
        <begin position="72"/>
        <end position="89"/>
    </location>
</feature>
<accession>A0A9C6XE00</accession>
<dbReference type="GO" id="GO:0005783">
    <property type="term" value="C:endoplasmic reticulum"/>
    <property type="evidence" value="ECO:0007669"/>
    <property type="project" value="TreeGrafter"/>
</dbReference>
<dbReference type="KEGG" id="foc:113203965"/>
<dbReference type="GO" id="GO:0036149">
    <property type="term" value="P:phosphatidylinositol acyl-chain remodeling"/>
    <property type="evidence" value="ECO:0007669"/>
    <property type="project" value="TreeGrafter"/>
</dbReference>
<dbReference type="Pfam" id="PF16076">
    <property type="entry name" value="Acyltransf_C"/>
    <property type="match status" value="1"/>
</dbReference>
<gene>
    <name evidence="7" type="primary">LOC113203965</name>
</gene>
<dbReference type="PANTHER" id="PTHR10983">
    <property type="entry name" value="1-ACYLGLYCEROL-3-PHOSPHATE ACYLTRANSFERASE-RELATED"/>
    <property type="match status" value="1"/>
</dbReference>
<feature type="transmembrane region" description="Helical" evidence="4">
    <location>
        <begin position="144"/>
        <end position="162"/>
    </location>
</feature>
<feature type="domain" description="Phospholipid/glycerol acyltransferase" evidence="5">
    <location>
        <begin position="108"/>
        <end position="225"/>
    </location>
</feature>
<keyword evidence="4" id="KW-0472">Membrane</keyword>
<evidence type="ECO:0000256" key="2">
    <source>
        <dbReference type="ARBA" id="ARBA00022679"/>
    </source>
</evidence>
<evidence type="ECO:0000313" key="7">
    <source>
        <dbReference type="RefSeq" id="XP_052133493.1"/>
    </source>
</evidence>
<evidence type="ECO:0000256" key="3">
    <source>
        <dbReference type="ARBA" id="ARBA00023315"/>
    </source>
</evidence>
<feature type="transmembrane region" description="Helical" evidence="4">
    <location>
        <begin position="27"/>
        <end position="51"/>
    </location>
</feature>
<protein>
    <submittedName>
        <fullName evidence="7">1-acyl-sn-glycerol-3-phosphate acyltransferase epsilon-like isoform X1</fullName>
    </submittedName>
</protein>
<dbReference type="CDD" id="cd07990">
    <property type="entry name" value="LPLAT_LCLAT1-like"/>
    <property type="match status" value="1"/>
</dbReference>
<keyword evidence="4" id="KW-1133">Transmembrane helix</keyword>
<dbReference type="AlphaFoldDB" id="A0A9C6XE00"/>
<keyword evidence="2" id="KW-0808">Transferase</keyword>
<dbReference type="GO" id="GO:0016746">
    <property type="term" value="F:acyltransferase activity"/>
    <property type="evidence" value="ECO:0007669"/>
    <property type="project" value="UniProtKB-KW"/>
</dbReference>
<sequence length="310" mass="35558">MTPGPAMASFASKLTKPTPLSKLRPQLGGALLSVVVLLLMATCPFLCFVWHAASTLARFFPKLNIATIKAKIYTYFLRLAIFFFVRAPGLKVHLYGDAREVMLRDENVLYMSNHQSSLDWLVACILALKAKCLDRIKFIMKQELHWVPMVGYYISVIGHIYVRRRGFRPDRLIEQVNEYKKTQTPIWVGIFPEGTRFNPEDRKAISYSEEMAKTSNLPPLRHQLTPRPKGSWLLLDNMRTHLSAVYSVTLVYEQAEPRGQRAKPPSAADVIRGQCSNVHVHVKRIPIEDVPKEEADFLPWLHNESMERDR</sequence>
<dbReference type="GO" id="GO:0005739">
    <property type="term" value="C:mitochondrion"/>
    <property type="evidence" value="ECO:0007669"/>
    <property type="project" value="TreeGrafter"/>
</dbReference>
<evidence type="ECO:0000313" key="6">
    <source>
        <dbReference type="Proteomes" id="UP000504606"/>
    </source>
</evidence>
<evidence type="ECO:0000256" key="4">
    <source>
        <dbReference type="SAM" id="Phobius"/>
    </source>
</evidence>
<dbReference type="InterPro" id="IPR002123">
    <property type="entry name" value="Plipid/glycerol_acylTrfase"/>
</dbReference>
<comment type="similarity">
    <text evidence="1">Belongs to the 1-acyl-sn-glycerol-3-phosphate acyltransferase family.</text>
</comment>
<dbReference type="Proteomes" id="UP000504606">
    <property type="component" value="Unplaced"/>
</dbReference>
<evidence type="ECO:0000259" key="5">
    <source>
        <dbReference type="SMART" id="SM00563"/>
    </source>
</evidence>
<name>A0A9C6XE00_FRAOC</name>
<organism evidence="6 7">
    <name type="scientific">Frankliniella occidentalis</name>
    <name type="common">Western flower thrips</name>
    <name type="synonym">Euthrips occidentalis</name>
    <dbReference type="NCBI Taxonomy" id="133901"/>
    <lineage>
        <taxon>Eukaryota</taxon>
        <taxon>Metazoa</taxon>
        <taxon>Ecdysozoa</taxon>
        <taxon>Arthropoda</taxon>
        <taxon>Hexapoda</taxon>
        <taxon>Insecta</taxon>
        <taxon>Pterygota</taxon>
        <taxon>Neoptera</taxon>
        <taxon>Paraneoptera</taxon>
        <taxon>Thysanoptera</taxon>
        <taxon>Terebrantia</taxon>
        <taxon>Thripoidea</taxon>
        <taxon>Thripidae</taxon>
        <taxon>Frankliniella</taxon>
    </lineage>
</organism>
<evidence type="ECO:0000256" key="1">
    <source>
        <dbReference type="ARBA" id="ARBA00008655"/>
    </source>
</evidence>